<reference evidence="1 2" key="1">
    <citation type="submission" date="2024-01" db="EMBL/GenBank/DDBJ databases">
        <title>Genome assemblies of Stephania.</title>
        <authorList>
            <person name="Yang L."/>
        </authorList>
    </citation>
    <scope>NUCLEOTIDE SEQUENCE [LARGE SCALE GENOMIC DNA]</scope>
    <source>
        <strain evidence="1">JXDWG</strain>
        <tissue evidence="1">Leaf</tissue>
    </source>
</reference>
<gene>
    <name evidence="1" type="ORF">Scep_019253</name>
</gene>
<comment type="caution">
    <text evidence="1">The sequence shown here is derived from an EMBL/GenBank/DDBJ whole genome shotgun (WGS) entry which is preliminary data.</text>
</comment>
<keyword evidence="2" id="KW-1185">Reference proteome</keyword>
<evidence type="ECO:0000313" key="2">
    <source>
        <dbReference type="Proteomes" id="UP001419268"/>
    </source>
</evidence>
<evidence type="ECO:0000313" key="1">
    <source>
        <dbReference type="EMBL" id="KAK9111734.1"/>
    </source>
</evidence>
<organism evidence="1 2">
    <name type="scientific">Stephania cephalantha</name>
    <dbReference type="NCBI Taxonomy" id="152367"/>
    <lineage>
        <taxon>Eukaryota</taxon>
        <taxon>Viridiplantae</taxon>
        <taxon>Streptophyta</taxon>
        <taxon>Embryophyta</taxon>
        <taxon>Tracheophyta</taxon>
        <taxon>Spermatophyta</taxon>
        <taxon>Magnoliopsida</taxon>
        <taxon>Ranunculales</taxon>
        <taxon>Menispermaceae</taxon>
        <taxon>Menispermoideae</taxon>
        <taxon>Cissampelideae</taxon>
        <taxon>Stephania</taxon>
    </lineage>
</organism>
<proteinExistence type="predicted"/>
<dbReference type="EMBL" id="JBBNAG010000008">
    <property type="protein sequence ID" value="KAK9111734.1"/>
    <property type="molecule type" value="Genomic_DNA"/>
</dbReference>
<sequence length="245" mass="28878">MDKRQKGTALWFELMDEWHWAIVMWFESMVKWQRAIVLRFETIDELQRETWYVMVLQFESMDEWLWVTVLQFESMDEWRIPAEIPNGEWNGEKNFSMEIPHPCKKLHENPHRDPQWGMKLVKYFTYGDSPYPRGFDGYRDEYENSTPDGHGLGHVAGVDWLSSAISLTWQTRIGGVDVVGEWRVNTWHARLGKKTLKESPNLGVSAAGHLKDDQRLWINENPTCELVEDSAAQILREVQVHLFLI</sequence>
<dbReference type="AlphaFoldDB" id="A0AAP0IAG4"/>
<dbReference type="Proteomes" id="UP001419268">
    <property type="component" value="Unassembled WGS sequence"/>
</dbReference>
<name>A0AAP0IAG4_9MAGN</name>
<protein>
    <submittedName>
        <fullName evidence="1">Uncharacterized protein</fullName>
    </submittedName>
</protein>
<accession>A0AAP0IAG4</accession>